<keyword evidence="5" id="KW-1185">Reference proteome</keyword>
<dbReference type="AlphaFoldDB" id="A0A3Q7HSB1"/>
<dbReference type="InterPro" id="IPR050154">
    <property type="entry name" value="UbiB_kinase"/>
</dbReference>
<evidence type="ECO:0000256" key="2">
    <source>
        <dbReference type="SAM" id="Phobius"/>
    </source>
</evidence>
<dbReference type="InParanoid" id="A0A3Q7HSB1"/>
<name>A0A3Q7HSB1_SOLLC</name>
<dbReference type="PANTHER" id="PTHR10566">
    <property type="entry name" value="CHAPERONE-ACTIVITY OF BC1 COMPLEX CABC1 -RELATED"/>
    <property type="match status" value="1"/>
</dbReference>
<sequence length="197" mass="22478">MITPFVRFQLLTLTVSHVCGTWRIVRPPKLIAKKNSERSTAPLAPSITTPELSFSEAYSQTPYMHRTYIAGQGMPIPDVDYLCVLAAQLRLLGGNTHPVVFLSVHGERPTAEYARLRKESLESEFGHALTYKSKSLSSLYRFGPFMALYRAAIISFYVLKLTVWRLFVHDLRRRAVKFRETLIDLGPFYIKASYTIC</sequence>
<evidence type="ECO:0000313" key="4">
    <source>
        <dbReference type="EnsemblPlants" id="Solyc08g068925.1.1"/>
    </source>
</evidence>
<feature type="chain" id="PRO_5018592363" evidence="3">
    <location>
        <begin position="21"/>
        <end position="197"/>
    </location>
</feature>
<keyword evidence="3" id="KW-0732">Signal</keyword>
<keyword evidence="2" id="KW-0812">Transmembrane</keyword>
<dbReference type="EnsemblPlants" id="Solyc08g068925.1.1">
    <property type="protein sequence ID" value="Solyc08g068925.1.1"/>
    <property type="gene ID" value="Solyc08g068925.1"/>
</dbReference>
<protein>
    <submittedName>
        <fullName evidence="4">Uncharacterized protein</fullName>
    </submittedName>
</protein>
<evidence type="ECO:0000313" key="5">
    <source>
        <dbReference type="Proteomes" id="UP000004994"/>
    </source>
</evidence>
<feature type="signal peptide" evidence="3">
    <location>
        <begin position="1"/>
        <end position="20"/>
    </location>
</feature>
<evidence type="ECO:0000256" key="1">
    <source>
        <dbReference type="ARBA" id="ARBA00009670"/>
    </source>
</evidence>
<proteinExistence type="inferred from homology"/>
<accession>A0A3Q7HSB1</accession>
<keyword evidence="2" id="KW-1133">Transmembrane helix</keyword>
<comment type="similarity">
    <text evidence="1">Belongs to the protein kinase superfamily. ADCK protein kinase family.</text>
</comment>
<organism evidence="4">
    <name type="scientific">Solanum lycopersicum</name>
    <name type="common">Tomato</name>
    <name type="synonym">Lycopersicon esculentum</name>
    <dbReference type="NCBI Taxonomy" id="4081"/>
    <lineage>
        <taxon>Eukaryota</taxon>
        <taxon>Viridiplantae</taxon>
        <taxon>Streptophyta</taxon>
        <taxon>Embryophyta</taxon>
        <taxon>Tracheophyta</taxon>
        <taxon>Spermatophyta</taxon>
        <taxon>Magnoliopsida</taxon>
        <taxon>eudicotyledons</taxon>
        <taxon>Gunneridae</taxon>
        <taxon>Pentapetalae</taxon>
        <taxon>asterids</taxon>
        <taxon>lamiids</taxon>
        <taxon>Solanales</taxon>
        <taxon>Solanaceae</taxon>
        <taxon>Solanoideae</taxon>
        <taxon>Solaneae</taxon>
        <taxon>Solanum</taxon>
        <taxon>Solanum subgen. Lycopersicon</taxon>
    </lineage>
</organism>
<dbReference type="Proteomes" id="UP000004994">
    <property type="component" value="Chromosome 8"/>
</dbReference>
<dbReference type="PANTHER" id="PTHR10566:SF124">
    <property type="entry name" value="PROTEIN KINASE SUPERFAMILY PROTEIN"/>
    <property type="match status" value="1"/>
</dbReference>
<reference evidence="4" key="1">
    <citation type="journal article" date="2012" name="Nature">
        <title>The tomato genome sequence provides insights into fleshy fruit evolution.</title>
        <authorList>
            <consortium name="Tomato Genome Consortium"/>
        </authorList>
    </citation>
    <scope>NUCLEOTIDE SEQUENCE [LARGE SCALE GENOMIC DNA]</scope>
    <source>
        <strain evidence="4">cv. Heinz 1706</strain>
    </source>
</reference>
<keyword evidence="2" id="KW-0472">Membrane</keyword>
<dbReference type="Gramene" id="Solyc08g068925.1.1">
    <property type="protein sequence ID" value="Solyc08g068925.1.1"/>
    <property type="gene ID" value="Solyc08g068925.1"/>
</dbReference>
<evidence type="ECO:0000256" key="3">
    <source>
        <dbReference type="SAM" id="SignalP"/>
    </source>
</evidence>
<feature type="transmembrane region" description="Helical" evidence="2">
    <location>
        <begin position="139"/>
        <end position="159"/>
    </location>
</feature>
<reference evidence="4" key="2">
    <citation type="submission" date="2019-01" db="UniProtKB">
        <authorList>
            <consortium name="EnsemblPlants"/>
        </authorList>
    </citation>
    <scope>IDENTIFICATION</scope>
    <source>
        <strain evidence="4">cv. Heinz 1706</strain>
    </source>
</reference>
<dbReference type="STRING" id="4081.A0A3Q7HSB1"/>